<dbReference type="Proteomes" id="UP000017944">
    <property type="component" value="Unassembled WGS sequence"/>
</dbReference>
<dbReference type="AlphaFoldDB" id="A0A090NJ30"/>
<dbReference type="EMBL" id="AXUT01000119">
    <property type="protein sequence ID" value="ESU80114.1"/>
    <property type="molecule type" value="Genomic_DNA"/>
</dbReference>
<evidence type="ECO:0000313" key="2">
    <source>
        <dbReference type="Proteomes" id="UP000017944"/>
    </source>
</evidence>
<name>A0A090NJ30_SHIDY</name>
<sequence length="46" mass="5082">MTFFATAFGLMMEKVRSIAIFTSVNCSVVVCTSVRDGADYNEQQGR</sequence>
<proteinExistence type="predicted"/>
<accession>A0A090NJ30</accession>
<comment type="caution">
    <text evidence="1">The sequence shown here is derived from an EMBL/GenBank/DDBJ whole genome shotgun (WGS) entry which is preliminary data.</text>
</comment>
<reference evidence="1 2" key="1">
    <citation type="submission" date="2013-10" db="EMBL/GenBank/DDBJ databases">
        <title>Draft genomes and the virulence plasmids of Sd1617 vaccine constructs: WRSd3 and WRSd5.</title>
        <authorList>
            <person name="Aksomboon Vongsawan A."/>
            <person name="Venkatesan M.M."/>
            <person name="Vaisvil B."/>
            <person name="Emel G."/>
            <person name="Kepatral V."/>
            <person name="Sethabutr O."/>
            <person name="Serichantalergs O."/>
            <person name="Mason C."/>
        </authorList>
    </citation>
    <scope>NUCLEOTIDE SEQUENCE [LARGE SCALE GENOMIC DNA]</scope>
    <source>
        <strain evidence="1 2">WRSd3</strain>
    </source>
</reference>
<protein>
    <submittedName>
        <fullName evidence="1">Uncharacterized protein</fullName>
    </submittedName>
</protein>
<gene>
    <name evidence="1" type="ORF">WRSd3_01642</name>
</gene>
<organism evidence="1 2">
    <name type="scientific">Shigella dysenteriae WRSd3</name>
    <dbReference type="NCBI Taxonomy" id="1401327"/>
    <lineage>
        <taxon>Bacteria</taxon>
        <taxon>Pseudomonadati</taxon>
        <taxon>Pseudomonadota</taxon>
        <taxon>Gammaproteobacteria</taxon>
        <taxon>Enterobacterales</taxon>
        <taxon>Enterobacteriaceae</taxon>
        <taxon>Shigella</taxon>
    </lineage>
</organism>
<evidence type="ECO:0000313" key="1">
    <source>
        <dbReference type="EMBL" id="ESU80114.1"/>
    </source>
</evidence>